<organism evidence="11 12">
    <name type="scientific">Phlebotomus papatasi</name>
    <name type="common">Sandfly</name>
    <dbReference type="NCBI Taxonomy" id="29031"/>
    <lineage>
        <taxon>Eukaryota</taxon>
        <taxon>Metazoa</taxon>
        <taxon>Ecdysozoa</taxon>
        <taxon>Arthropoda</taxon>
        <taxon>Hexapoda</taxon>
        <taxon>Insecta</taxon>
        <taxon>Pterygota</taxon>
        <taxon>Neoptera</taxon>
        <taxon>Endopterygota</taxon>
        <taxon>Diptera</taxon>
        <taxon>Nematocera</taxon>
        <taxon>Psychodoidea</taxon>
        <taxon>Psychodidae</taxon>
        <taxon>Phlebotomus</taxon>
        <taxon>Phlebotomus</taxon>
    </lineage>
</organism>
<evidence type="ECO:0000256" key="10">
    <source>
        <dbReference type="RuleBase" id="RU351113"/>
    </source>
</evidence>
<evidence type="ECO:0000256" key="9">
    <source>
        <dbReference type="ARBA" id="ARBA00023224"/>
    </source>
</evidence>
<accession>A0A1B0DRI1</accession>
<keyword evidence="7 10" id="KW-0472">Membrane</keyword>
<dbReference type="AlphaFoldDB" id="A0A1B0DRI1"/>
<keyword evidence="12" id="KW-1185">Reference proteome</keyword>
<evidence type="ECO:0000313" key="11">
    <source>
        <dbReference type="EnsemblMetazoa" id="PPAI012810-PA"/>
    </source>
</evidence>
<dbReference type="GO" id="GO:0004984">
    <property type="term" value="F:olfactory receptor activity"/>
    <property type="evidence" value="ECO:0007669"/>
    <property type="project" value="InterPro"/>
</dbReference>
<keyword evidence="8 10" id="KW-0675">Receptor</keyword>
<dbReference type="GO" id="GO:0005886">
    <property type="term" value="C:plasma membrane"/>
    <property type="evidence" value="ECO:0007669"/>
    <property type="project" value="UniProtKB-SubCell"/>
</dbReference>
<dbReference type="InterPro" id="IPR004117">
    <property type="entry name" value="7tm6_olfct_rcpt"/>
</dbReference>
<keyword evidence="2" id="KW-1003">Cell membrane</keyword>
<dbReference type="EnsemblMetazoa" id="PPAI012810-RA">
    <property type="protein sequence ID" value="PPAI012810-PA"/>
    <property type="gene ID" value="PPAI012810"/>
</dbReference>
<proteinExistence type="inferred from homology"/>
<feature type="transmembrane region" description="Helical" evidence="10">
    <location>
        <begin position="44"/>
        <end position="65"/>
    </location>
</feature>
<keyword evidence="5 10" id="KW-0552">Olfaction</keyword>
<dbReference type="GO" id="GO:0007165">
    <property type="term" value="P:signal transduction"/>
    <property type="evidence" value="ECO:0007669"/>
    <property type="project" value="UniProtKB-KW"/>
</dbReference>
<dbReference type="PANTHER" id="PTHR21137:SF35">
    <property type="entry name" value="ODORANT RECEPTOR 19A-RELATED"/>
    <property type="match status" value="1"/>
</dbReference>
<keyword evidence="6 10" id="KW-1133">Transmembrane helix</keyword>
<dbReference type="PANTHER" id="PTHR21137">
    <property type="entry name" value="ODORANT RECEPTOR"/>
    <property type="match status" value="1"/>
</dbReference>
<evidence type="ECO:0000313" key="12">
    <source>
        <dbReference type="Proteomes" id="UP000092462"/>
    </source>
</evidence>
<evidence type="ECO:0000256" key="8">
    <source>
        <dbReference type="ARBA" id="ARBA00023170"/>
    </source>
</evidence>
<evidence type="ECO:0000256" key="7">
    <source>
        <dbReference type="ARBA" id="ARBA00023136"/>
    </source>
</evidence>
<evidence type="ECO:0000256" key="4">
    <source>
        <dbReference type="ARBA" id="ARBA00022692"/>
    </source>
</evidence>
<keyword evidence="9 10" id="KW-0807">Transducer</keyword>
<keyword evidence="3 10" id="KW-0716">Sensory transduction</keyword>
<feature type="transmembrane region" description="Helical" evidence="10">
    <location>
        <begin position="376"/>
        <end position="396"/>
    </location>
</feature>
<protein>
    <recommendedName>
        <fullName evidence="10">Odorant receptor</fullName>
    </recommendedName>
</protein>
<dbReference type="Proteomes" id="UP000092462">
    <property type="component" value="Unassembled WGS sequence"/>
</dbReference>
<feature type="transmembrane region" description="Helical" evidence="10">
    <location>
        <begin position="71"/>
        <end position="96"/>
    </location>
</feature>
<evidence type="ECO:0000256" key="5">
    <source>
        <dbReference type="ARBA" id="ARBA00022725"/>
    </source>
</evidence>
<evidence type="ECO:0000256" key="1">
    <source>
        <dbReference type="ARBA" id="ARBA00004651"/>
    </source>
</evidence>
<dbReference type="EMBL" id="AJVK01009787">
    <property type="status" value="NOT_ANNOTATED_CDS"/>
    <property type="molecule type" value="Genomic_DNA"/>
</dbReference>
<dbReference type="GO" id="GO:0005549">
    <property type="term" value="F:odorant binding"/>
    <property type="evidence" value="ECO:0007669"/>
    <property type="project" value="InterPro"/>
</dbReference>
<evidence type="ECO:0000256" key="2">
    <source>
        <dbReference type="ARBA" id="ARBA00022475"/>
    </source>
</evidence>
<sequence length="402" mass="46550">MEQGSTKKLSNVQQYEEIVDCLNNRGKIVGLGVLKENKKSSSNFLLKFALTDVILYTGLIIYSTYISYGDFLQSAFCWTTFGLAFDSIMRFYVFIYRRSDLHKLLRNTRMLFQRNEADPEGNKKLERILKFAKIANTLTFLSLSGTCITLNSMAIMETMRTGEKTLVFGFYLPLLDHKSTIGYAINYLYQNIQMVLVSFHSSQGDGFYIVHMILGCARLEAIGHKIDLLNRYLISEDRELLSPREDAKIIDEYLKDILNQHLAHIEYMKRLEYLFSTYAFFLVSSCMFVIVINIFVFITIFWLEGLFLSSAMLFKIMAFCVLGTIVSIKDEEIIEKLYDLKWYLMPKKHQKAVLMILRSAQHPVEATMMKVKPLNLNTFLACLNMIYSLSAMLFTVTKKKEL</sequence>
<comment type="caution">
    <text evidence="10">Lacks conserved residue(s) required for the propagation of feature annotation.</text>
</comment>
<feature type="transmembrane region" description="Helical" evidence="10">
    <location>
        <begin position="307"/>
        <end position="328"/>
    </location>
</feature>
<comment type="subcellular location">
    <subcellularLocation>
        <location evidence="1 10">Cell membrane</location>
        <topology evidence="1 10">Multi-pass membrane protein</topology>
    </subcellularLocation>
</comment>
<reference evidence="11" key="1">
    <citation type="submission" date="2022-08" db="UniProtKB">
        <authorList>
            <consortium name="EnsemblMetazoa"/>
        </authorList>
    </citation>
    <scope>IDENTIFICATION</scope>
    <source>
        <strain evidence="11">Israel</strain>
    </source>
</reference>
<evidence type="ECO:0000256" key="6">
    <source>
        <dbReference type="ARBA" id="ARBA00022989"/>
    </source>
</evidence>
<feature type="transmembrane region" description="Helical" evidence="10">
    <location>
        <begin position="278"/>
        <end position="301"/>
    </location>
</feature>
<keyword evidence="4 10" id="KW-0812">Transmembrane</keyword>
<name>A0A1B0DRI1_PHLPP</name>
<dbReference type="VEuPathDB" id="VectorBase:PPAI012810"/>
<comment type="similarity">
    <text evidence="10">Belongs to the insect chemoreceptor superfamily. Heteromeric odorant receptor channel (TC 1.A.69) family.</text>
</comment>
<dbReference type="Pfam" id="PF02949">
    <property type="entry name" value="7tm_6"/>
    <property type="match status" value="1"/>
</dbReference>
<evidence type="ECO:0000256" key="3">
    <source>
        <dbReference type="ARBA" id="ARBA00022606"/>
    </source>
</evidence>
<dbReference type="VEuPathDB" id="VectorBase:PPAPM1_005793"/>